<dbReference type="AlphaFoldDB" id="I3SG36"/>
<sequence>MLIPIRSGGFLRIIPLQPPLQISVRTLHTKMLVKSMEFLSVFKLSMRPCRESLKPYKMKRNSIK</sequence>
<organism evidence="1">
    <name type="scientific">Medicago truncatula</name>
    <name type="common">Barrel medic</name>
    <name type="synonym">Medicago tribuloides</name>
    <dbReference type="NCBI Taxonomy" id="3880"/>
    <lineage>
        <taxon>Eukaryota</taxon>
        <taxon>Viridiplantae</taxon>
        <taxon>Streptophyta</taxon>
        <taxon>Embryophyta</taxon>
        <taxon>Tracheophyta</taxon>
        <taxon>Spermatophyta</taxon>
        <taxon>Magnoliopsida</taxon>
        <taxon>eudicotyledons</taxon>
        <taxon>Gunneridae</taxon>
        <taxon>Pentapetalae</taxon>
        <taxon>rosids</taxon>
        <taxon>fabids</taxon>
        <taxon>Fabales</taxon>
        <taxon>Fabaceae</taxon>
        <taxon>Papilionoideae</taxon>
        <taxon>50 kb inversion clade</taxon>
        <taxon>NPAAA clade</taxon>
        <taxon>Hologalegina</taxon>
        <taxon>IRL clade</taxon>
        <taxon>Trifolieae</taxon>
        <taxon>Medicago</taxon>
    </lineage>
</organism>
<name>I3SG36_MEDTR</name>
<protein>
    <submittedName>
        <fullName evidence="1">Uncharacterized protein</fullName>
    </submittedName>
</protein>
<reference evidence="1" key="1">
    <citation type="submission" date="2012-05" db="EMBL/GenBank/DDBJ databases">
        <authorList>
            <person name="Krishnakumar V."/>
            <person name="Cheung F."/>
            <person name="Xiao Y."/>
            <person name="Chan A."/>
            <person name="Moskal W.A."/>
            <person name="Town C.D."/>
        </authorList>
    </citation>
    <scope>NUCLEOTIDE SEQUENCE</scope>
</reference>
<dbReference type="EMBL" id="BT139433">
    <property type="protein sequence ID" value="AFK39228.1"/>
    <property type="molecule type" value="mRNA"/>
</dbReference>
<proteinExistence type="evidence at transcript level"/>
<accession>I3SG36</accession>
<evidence type="ECO:0000313" key="1">
    <source>
        <dbReference type="EMBL" id="AFK39228.1"/>
    </source>
</evidence>